<gene>
    <name evidence="2" type="ORF">P7K49_035508</name>
</gene>
<keyword evidence="3" id="KW-1185">Reference proteome</keyword>
<evidence type="ECO:0000256" key="1">
    <source>
        <dbReference type="SAM" id="MobiDB-lite"/>
    </source>
</evidence>
<proteinExistence type="predicted"/>
<evidence type="ECO:0000313" key="2">
    <source>
        <dbReference type="EMBL" id="KAK2086083.1"/>
    </source>
</evidence>
<accession>A0ABQ9TMX5</accession>
<feature type="non-terminal residue" evidence="2">
    <location>
        <position position="1"/>
    </location>
</feature>
<protein>
    <submittedName>
        <fullName evidence="2">Uncharacterized protein</fullName>
    </submittedName>
</protein>
<feature type="region of interest" description="Disordered" evidence="1">
    <location>
        <begin position="57"/>
        <end position="83"/>
    </location>
</feature>
<comment type="caution">
    <text evidence="2">The sequence shown here is derived from an EMBL/GenBank/DDBJ whole genome shotgun (WGS) entry which is preliminary data.</text>
</comment>
<sequence length="83" mass="8652">AGPLVLPVPSRHEPAGEGPPAGREEPCKAHSSLAAQALTAEPPAPPVLKRALLVHETGRKGASDAEARFSTENQADTRDLKEP</sequence>
<reference evidence="2 3" key="1">
    <citation type="submission" date="2023-05" db="EMBL/GenBank/DDBJ databases">
        <title>B98-5 Cell Line De Novo Hybrid Assembly: An Optical Mapping Approach.</title>
        <authorList>
            <person name="Kananen K."/>
            <person name="Auerbach J.A."/>
            <person name="Kautto E."/>
            <person name="Blachly J.S."/>
        </authorList>
    </citation>
    <scope>NUCLEOTIDE SEQUENCE [LARGE SCALE GENOMIC DNA]</scope>
    <source>
        <strain evidence="2">B95-8</strain>
        <tissue evidence="2">Cell line</tissue>
    </source>
</reference>
<dbReference type="EMBL" id="JASSZA010000020">
    <property type="protein sequence ID" value="KAK2086083.1"/>
    <property type="molecule type" value="Genomic_DNA"/>
</dbReference>
<evidence type="ECO:0000313" key="3">
    <source>
        <dbReference type="Proteomes" id="UP001266305"/>
    </source>
</evidence>
<dbReference type="Proteomes" id="UP001266305">
    <property type="component" value="Unassembled WGS sequence"/>
</dbReference>
<name>A0ABQ9TMX5_SAGOE</name>
<feature type="non-terminal residue" evidence="2">
    <location>
        <position position="83"/>
    </location>
</feature>
<feature type="region of interest" description="Disordered" evidence="1">
    <location>
        <begin position="1"/>
        <end position="32"/>
    </location>
</feature>
<organism evidence="2 3">
    <name type="scientific">Saguinus oedipus</name>
    <name type="common">Cotton-top tamarin</name>
    <name type="synonym">Oedipomidas oedipus</name>
    <dbReference type="NCBI Taxonomy" id="9490"/>
    <lineage>
        <taxon>Eukaryota</taxon>
        <taxon>Metazoa</taxon>
        <taxon>Chordata</taxon>
        <taxon>Craniata</taxon>
        <taxon>Vertebrata</taxon>
        <taxon>Euteleostomi</taxon>
        <taxon>Mammalia</taxon>
        <taxon>Eutheria</taxon>
        <taxon>Euarchontoglires</taxon>
        <taxon>Primates</taxon>
        <taxon>Haplorrhini</taxon>
        <taxon>Platyrrhini</taxon>
        <taxon>Cebidae</taxon>
        <taxon>Callitrichinae</taxon>
        <taxon>Saguinus</taxon>
    </lineage>
</organism>